<dbReference type="PANTHER" id="PTHR30026">
    <property type="entry name" value="OUTER MEMBRANE PROTEIN TOLC"/>
    <property type="match status" value="1"/>
</dbReference>
<dbReference type="InterPro" id="IPR003423">
    <property type="entry name" value="OMP_efflux"/>
</dbReference>
<keyword evidence="10" id="KW-1185">Reference proteome</keyword>
<name>A0ABQ1NKS4_9GAMM</name>
<sequence>MNISFRRLCTSILVMAAASVSLSAAAQPISLPTAWQQLREQDDDVAAGQAAQQRAAALLSSSSSLLLPQIDLIGSYTHLNSPIEVDALALNPLTSAAATVPGQLLVDLIGGPEAFTTPVTNRNIARSSLAMFWPLYTGGRITTARDLLSLEEQAAALLLEEVYRVRFMELVSTYYGLVMAERALATQRQTESTLGHHYRSAQALEDQFQIARVERLAAEAAYDRARITTRAVEEQRNSARQALASLVHHASTQPSLAAHSPSLLVPSSPLFTLSTLPPMDTFTPGLANHPGLRLLANQKAQAESVVDASRGLYQPNVFMYGSYNLYEDDSVASDLTPDWLVGVGVSVPLVDRSGRSGKVQAAVSTVVELDHRQQAAARRLELLLDHQYRDAQQALNEYRDLASTVALAEESLRLQELAFAEGLGRALDVIDAQTFLSATQTRRDATAFQFVVSLAQLLSITGQQEALFDYLSQGEPIQ</sequence>
<keyword evidence="7" id="KW-0998">Cell outer membrane</keyword>
<dbReference type="Proteomes" id="UP000597301">
    <property type="component" value="Unassembled WGS sequence"/>
</dbReference>
<organism evidence="9 10">
    <name type="scientific">Vreelandella lutescens</name>
    <dbReference type="NCBI Taxonomy" id="1602943"/>
    <lineage>
        <taxon>Bacteria</taxon>
        <taxon>Pseudomonadati</taxon>
        <taxon>Pseudomonadota</taxon>
        <taxon>Gammaproteobacteria</taxon>
        <taxon>Oceanospirillales</taxon>
        <taxon>Halomonadaceae</taxon>
        <taxon>Vreelandella</taxon>
    </lineage>
</organism>
<dbReference type="EMBL" id="BMHM01000001">
    <property type="protein sequence ID" value="GGC79695.1"/>
    <property type="molecule type" value="Genomic_DNA"/>
</dbReference>
<evidence type="ECO:0000256" key="3">
    <source>
        <dbReference type="ARBA" id="ARBA00022448"/>
    </source>
</evidence>
<keyword evidence="8" id="KW-0732">Signal</keyword>
<keyword evidence="3" id="KW-0813">Transport</keyword>
<evidence type="ECO:0000256" key="5">
    <source>
        <dbReference type="ARBA" id="ARBA00022692"/>
    </source>
</evidence>
<proteinExistence type="inferred from homology"/>
<evidence type="ECO:0000256" key="6">
    <source>
        <dbReference type="ARBA" id="ARBA00023136"/>
    </source>
</evidence>
<evidence type="ECO:0000256" key="4">
    <source>
        <dbReference type="ARBA" id="ARBA00022452"/>
    </source>
</evidence>
<gene>
    <name evidence="9" type="ORF">GCM10011382_07140</name>
</gene>
<comment type="caution">
    <text evidence="9">The sequence shown here is derived from an EMBL/GenBank/DDBJ whole genome shotgun (WGS) entry which is preliminary data.</text>
</comment>
<evidence type="ECO:0000256" key="8">
    <source>
        <dbReference type="SAM" id="SignalP"/>
    </source>
</evidence>
<keyword evidence="5" id="KW-0812">Transmembrane</keyword>
<protein>
    <submittedName>
        <fullName evidence="9">Membrane protein</fullName>
    </submittedName>
</protein>
<reference evidence="10" key="1">
    <citation type="journal article" date="2019" name="Int. J. Syst. Evol. Microbiol.">
        <title>The Global Catalogue of Microorganisms (GCM) 10K type strain sequencing project: providing services to taxonomists for standard genome sequencing and annotation.</title>
        <authorList>
            <consortium name="The Broad Institute Genomics Platform"/>
            <consortium name="The Broad Institute Genome Sequencing Center for Infectious Disease"/>
            <person name="Wu L."/>
            <person name="Ma J."/>
        </authorList>
    </citation>
    <scope>NUCLEOTIDE SEQUENCE [LARGE SCALE GENOMIC DNA]</scope>
    <source>
        <strain evidence="10">CGMCC 1.15122</strain>
    </source>
</reference>
<keyword evidence="6" id="KW-0472">Membrane</keyword>
<evidence type="ECO:0000256" key="7">
    <source>
        <dbReference type="ARBA" id="ARBA00023237"/>
    </source>
</evidence>
<dbReference type="InterPro" id="IPR051906">
    <property type="entry name" value="TolC-like"/>
</dbReference>
<evidence type="ECO:0000256" key="1">
    <source>
        <dbReference type="ARBA" id="ARBA00004442"/>
    </source>
</evidence>
<evidence type="ECO:0000313" key="9">
    <source>
        <dbReference type="EMBL" id="GGC79695.1"/>
    </source>
</evidence>
<dbReference type="Pfam" id="PF02321">
    <property type="entry name" value="OEP"/>
    <property type="match status" value="1"/>
</dbReference>
<keyword evidence="4" id="KW-1134">Transmembrane beta strand</keyword>
<evidence type="ECO:0000313" key="10">
    <source>
        <dbReference type="Proteomes" id="UP000597301"/>
    </source>
</evidence>
<dbReference type="SUPFAM" id="SSF56954">
    <property type="entry name" value="Outer membrane efflux proteins (OEP)"/>
    <property type="match status" value="1"/>
</dbReference>
<evidence type="ECO:0000256" key="2">
    <source>
        <dbReference type="ARBA" id="ARBA00007613"/>
    </source>
</evidence>
<dbReference type="PANTHER" id="PTHR30026:SF5">
    <property type="entry name" value="ABC-TYPE EFFLUX SYSTEM SECRETIN COMPONENT"/>
    <property type="match status" value="1"/>
</dbReference>
<comment type="subcellular location">
    <subcellularLocation>
        <location evidence="1">Cell outer membrane</location>
    </subcellularLocation>
</comment>
<comment type="similarity">
    <text evidence="2">Belongs to the outer membrane factor (OMF) (TC 1.B.17) family.</text>
</comment>
<accession>A0ABQ1NKS4</accession>
<feature type="signal peptide" evidence="8">
    <location>
        <begin position="1"/>
        <end position="26"/>
    </location>
</feature>
<dbReference type="Gene3D" id="1.20.1600.10">
    <property type="entry name" value="Outer membrane efflux proteins (OEP)"/>
    <property type="match status" value="1"/>
</dbReference>
<feature type="chain" id="PRO_5045276842" evidence="8">
    <location>
        <begin position="27"/>
        <end position="478"/>
    </location>
</feature>
<dbReference type="RefSeq" id="WP_188638125.1">
    <property type="nucleotide sequence ID" value="NZ_BMHM01000001.1"/>
</dbReference>